<dbReference type="PROSITE" id="PS51257">
    <property type="entry name" value="PROKAR_LIPOPROTEIN"/>
    <property type="match status" value="1"/>
</dbReference>
<comment type="subcellular location">
    <subcellularLocation>
        <location evidence="1">Periplasm</location>
    </subcellularLocation>
</comment>
<evidence type="ECO:0000313" key="7">
    <source>
        <dbReference type="Proteomes" id="UP000271031"/>
    </source>
</evidence>
<dbReference type="EMBL" id="RHHQ01000007">
    <property type="protein sequence ID" value="RNB90673.1"/>
    <property type="molecule type" value="Genomic_DNA"/>
</dbReference>
<gene>
    <name evidence="6" type="ORF">EDM56_09275</name>
</gene>
<dbReference type="GO" id="GO:0015888">
    <property type="term" value="P:thiamine transport"/>
    <property type="evidence" value="ECO:0007669"/>
    <property type="project" value="TreeGrafter"/>
</dbReference>
<organism evidence="6 7">
    <name type="scientific">Brevibacillus fluminis</name>
    <dbReference type="NCBI Taxonomy" id="511487"/>
    <lineage>
        <taxon>Bacteria</taxon>
        <taxon>Bacillati</taxon>
        <taxon>Bacillota</taxon>
        <taxon>Bacilli</taxon>
        <taxon>Bacillales</taxon>
        <taxon>Paenibacillaceae</taxon>
        <taxon>Brevibacillus</taxon>
    </lineage>
</organism>
<keyword evidence="3 5" id="KW-0732">Signal</keyword>
<dbReference type="InterPro" id="IPR006059">
    <property type="entry name" value="SBP"/>
</dbReference>
<sequence>MGKGLKVSLVTLVAGLVVAGCSGGGSEQAASTSSTGGQASGEQQELVVVDWGGASSDAAKKAEYEPFEKKFNVKITVVSPTDVGKLKAMVESGNVEWDVVNSDTDVAIRLGSEGLLEKLDYSVINAKDVYPELVSDYSIGQELFYTNIGYSTELFPGDSHPKSWTDFWDTAKFPGPRSLYKTPMSTLEAALLADGVAPDKLYPLDVDRALKSLDKIKKDVKVWWEAGAQPPQLLSTKEVAASMAWNGRISVAKAQGSKIDNEFNQALAMSTSWVVPKGTPHKDLAMKFIAYVSEPEPQAEYSKLIDYAPTNAKALDLLSEDLKARLGQLKKDKENQVILDVNYWAKNFDEVNEKFNKWLLQ</sequence>
<proteinExistence type="predicted"/>
<dbReference type="Proteomes" id="UP000271031">
    <property type="component" value="Unassembled WGS sequence"/>
</dbReference>
<evidence type="ECO:0000256" key="3">
    <source>
        <dbReference type="ARBA" id="ARBA00022729"/>
    </source>
</evidence>
<dbReference type="SUPFAM" id="SSF53850">
    <property type="entry name" value="Periplasmic binding protein-like II"/>
    <property type="match status" value="1"/>
</dbReference>
<evidence type="ECO:0000256" key="1">
    <source>
        <dbReference type="ARBA" id="ARBA00004418"/>
    </source>
</evidence>
<dbReference type="PANTHER" id="PTHR30006">
    <property type="entry name" value="THIAMINE-BINDING PERIPLASMIC PROTEIN-RELATED"/>
    <property type="match status" value="1"/>
</dbReference>
<dbReference type="OrthoDB" id="9769319at2"/>
<dbReference type="Pfam" id="PF13416">
    <property type="entry name" value="SBP_bac_8"/>
    <property type="match status" value="1"/>
</dbReference>
<keyword evidence="4" id="KW-0574">Periplasm</keyword>
<dbReference type="AlphaFoldDB" id="A0A3M8DRA7"/>
<comment type="caution">
    <text evidence="6">The sequence shown here is derived from an EMBL/GenBank/DDBJ whole genome shotgun (WGS) entry which is preliminary data.</text>
</comment>
<accession>A0A3M8DRA7</accession>
<dbReference type="GO" id="GO:0030975">
    <property type="term" value="F:thiamine binding"/>
    <property type="evidence" value="ECO:0007669"/>
    <property type="project" value="TreeGrafter"/>
</dbReference>
<dbReference type="CDD" id="cd13589">
    <property type="entry name" value="PBP2_polyamine_RpCGA009"/>
    <property type="match status" value="1"/>
</dbReference>
<dbReference type="PANTHER" id="PTHR30006:SF3">
    <property type="entry name" value="THIAMINE-BINDING PERIPLASMIC PROTEIN"/>
    <property type="match status" value="1"/>
</dbReference>
<evidence type="ECO:0000313" key="6">
    <source>
        <dbReference type="EMBL" id="RNB90673.1"/>
    </source>
</evidence>
<dbReference type="RefSeq" id="WP_122917600.1">
    <property type="nucleotide sequence ID" value="NZ_RHHQ01000007.1"/>
</dbReference>
<feature type="signal peptide" evidence="5">
    <location>
        <begin position="1"/>
        <end position="19"/>
    </location>
</feature>
<dbReference type="GO" id="GO:0030976">
    <property type="term" value="F:thiamine pyrophosphate binding"/>
    <property type="evidence" value="ECO:0007669"/>
    <property type="project" value="TreeGrafter"/>
</dbReference>
<name>A0A3M8DRA7_9BACL</name>
<reference evidence="6 7" key="1">
    <citation type="submission" date="2018-10" db="EMBL/GenBank/DDBJ databases">
        <title>Phylogenomics of Brevibacillus.</title>
        <authorList>
            <person name="Dunlap C."/>
        </authorList>
    </citation>
    <scope>NUCLEOTIDE SEQUENCE [LARGE SCALE GENOMIC DNA]</scope>
    <source>
        <strain evidence="6 7">JCM 15716</strain>
    </source>
</reference>
<evidence type="ECO:0000256" key="4">
    <source>
        <dbReference type="ARBA" id="ARBA00022764"/>
    </source>
</evidence>
<dbReference type="Gene3D" id="3.40.190.10">
    <property type="entry name" value="Periplasmic binding protein-like II"/>
    <property type="match status" value="2"/>
</dbReference>
<protein>
    <submittedName>
        <fullName evidence="6">Extracellular solute-binding protein</fullName>
    </submittedName>
</protein>
<evidence type="ECO:0000256" key="5">
    <source>
        <dbReference type="SAM" id="SignalP"/>
    </source>
</evidence>
<dbReference type="GO" id="GO:0030288">
    <property type="term" value="C:outer membrane-bounded periplasmic space"/>
    <property type="evidence" value="ECO:0007669"/>
    <property type="project" value="TreeGrafter"/>
</dbReference>
<keyword evidence="2" id="KW-0813">Transport</keyword>
<feature type="chain" id="PRO_5039664983" evidence="5">
    <location>
        <begin position="20"/>
        <end position="361"/>
    </location>
</feature>
<evidence type="ECO:0000256" key="2">
    <source>
        <dbReference type="ARBA" id="ARBA00022448"/>
    </source>
</evidence>
<keyword evidence="7" id="KW-1185">Reference proteome</keyword>